<dbReference type="InterPro" id="IPR015943">
    <property type="entry name" value="WD40/YVTN_repeat-like_dom_sf"/>
</dbReference>
<dbReference type="FunFam" id="2.130.10.10:FF:000136">
    <property type="entry name" value="Probable cytosolic iron-sulfur protein assembly protein CIAO1"/>
    <property type="match status" value="1"/>
</dbReference>
<dbReference type="Gene3D" id="2.130.10.10">
    <property type="entry name" value="YVTN repeat-like/Quinoprotein amine dehydrogenase"/>
    <property type="match status" value="1"/>
</dbReference>
<dbReference type="GO" id="GO:0097361">
    <property type="term" value="C:cytosolic [4Fe-4S] assembly targeting complex"/>
    <property type="evidence" value="ECO:0007669"/>
    <property type="project" value="InterPro"/>
</dbReference>
<dbReference type="EMBL" id="PZQS01000002">
    <property type="protein sequence ID" value="PVD36110.1"/>
    <property type="molecule type" value="Genomic_DNA"/>
</dbReference>
<dbReference type="SUPFAM" id="SSF50978">
    <property type="entry name" value="WD40 repeat-like"/>
    <property type="match status" value="1"/>
</dbReference>
<dbReference type="SMART" id="SM00320">
    <property type="entry name" value="WD40"/>
    <property type="match status" value="7"/>
</dbReference>
<dbReference type="HAMAP" id="MF_03037">
    <property type="entry name" value="ciao1"/>
    <property type="match status" value="1"/>
</dbReference>
<dbReference type="PROSITE" id="PS50294">
    <property type="entry name" value="WD_REPEATS_REGION"/>
    <property type="match status" value="5"/>
</dbReference>
<dbReference type="PANTHER" id="PTHR19920:SF0">
    <property type="entry name" value="CYTOSOLIC IRON-SULFUR PROTEIN ASSEMBLY PROTEIN CIAO1-RELATED"/>
    <property type="match status" value="1"/>
</dbReference>
<organism evidence="6 7">
    <name type="scientific">Pomacea canaliculata</name>
    <name type="common">Golden apple snail</name>
    <dbReference type="NCBI Taxonomy" id="400727"/>
    <lineage>
        <taxon>Eukaryota</taxon>
        <taxon>Metazoa</taxon>
        <taxon>Spiralia</taxon>
        <taxon>Lophotrochozoa</taxon>
        <taxon>Mollusca</taxon>
        <taxon>Gastropoda</taxon>
        <taxon>Caenogastropoda</taxon>
        <taxon>Architaenioglossa</taxon>
        <taxon>Ampullarioidea</taxon>
        <taxon>Ampullariidae</taxon>
        <taxon>Pomacea</taxon>
    </lineage>
</organism>
<dbReference type="Pfam" id="PF00400">
    <property type="entry name" value="WD40"/>
    <property type="match status" value="7"/>
</dbReference>
<dbReference type="Proteomes" id="UP000245119">
    <property type="component" value="Linkage Group LG2"/>
</dbReference>
<feature type="repeat" description="WD" evidence="5">
    <location>
        <begin position="99"/>
        <end position="140"/>
    </location>
</feature>
<dbReference type="UniPathway" id="UPA00988"/>
<evidence type="ECO:0000313" key="6">
    <source>
        <dbReference type="EMBL" id="PVD36110.1"/>
    </source>
</evidence>
<dbReference type="AlphaFoldDB" id="A0A2T7PRU5"/>
<comment type="similarity">
    <text evidence="4">Belongs to the WD repeat CIA1 family.</text>
</comment>
<feature type="repeat" description="WD" evidence="5">
    <location>
        <begin position="55"/>
        <end position="87"/>
    </location>
</feature>
<dbReference type="CDD" id="cd00200">
    <property type="entry name" value="WD40"/>
    <property type="match status" value="1"/>
</dbReference>
<keyword evidence="1 5" id="KW-0853">WD repeat</keyword>
<feature type="repeat" description="WD" evidence="5">
    <location>
        <begin position="10"/>
        <end position="41"/>
    </location>
</feature>
<dbReference type="PROSITE" id="PS50082">
    <property type="entry name" value="WD_REPEATS_2"/>
    <property type="match status" value="6"/>
</dbReference>
<dbReference type="InterPro" id="IPR019775">
    <property type="entry name" value="WD40_repeat_CS"/>
</dbReference>
<evidence type="ECO:0000313" key="7">
    <source>
        <dbReference type="Proteomes" id="UP000245119"/>
    </source>
</evidence>
<gene>
    <name evidence="6" type="ORF">C0Q70_03083</name>
</gene>
<reference evidence="6 7" key="1">
    <citation type="submission" date="2018-04" db="EMBL/GenBank/DDBJ databases">
        <title>The genome of golden apple snail Pomacea canaliculata provides insight into stress tolerance and invasive adaptation.</title>
        <authorList>
            <person name="Liu C."/>
            <person name="Liu B."/>
            <person name="Ren Y."/>
            <person name="Zhang Y."/>
            <person name="Wang H."/>
            <person name="Li S."/>
            <person name="Jiang F."/>
            <person name="Yin L."/>
            <person name="Zhang G."/>
            <person name="Qian W."/>
            <person name="Fan W."/>
        </authorList>
    </citation>
    <scope>NUCLEOTIDE SEQUENCE [LARGE SCALE GENOMIC DNA]</scope>
    <source>
        <strain evidence="6">SZHN2017</strain>
        <tissue evidence="6">Muscle</tissue>
    </source>
</reference>
<comment type="caution">
    <text evidence="6">The sequence shown here is derived from an EMBL/GenBank/DDBJ whole genome shotgun (WGS) entry which is preliminary data.</text>
</comment>
<dbReference type="InterPro" id="IPR020472">
    <property type="entry name" value="WD40_PAC1"/>
</dbReference>
<dbReference type="PROSITE" id="PS00678">
    <property type="entry name" value="WD_REPEATS_1"/>
    <property type="match status" value="1"/>
</dbReference>
<feature type="repeat" description="WD" evidence="5">
    <location>
        <begin position="297"/>
        <end position="334"/>
    </location>
</feature>
<feature type="repeat" description="WD" evidence="5">
    <location>
        <begin position="188"/>
        <end position="220"/>
    </location>
</feature>
<keyword evidence="2" id="KW-0677">Repeat</keyword>
<keyword evidence="7" id="KW-1185">Reference proteome</keyword>
<dbReference type="GO" id="GO:0016226">
    <property type="term" value="P:iron-sulfur cluster assembly"/>
    <property type="evidence" value="ECO:0007669"/>
    <property type="project" value="UniProtKB-UniRule"/>
</dbReference>
<sequence>MMEIKEVCSLPGHEEVAWGVAWNPSGTLLASAGSDKVVRIWAQEGDKWVCKSVLADAHARTVRAVCWSPCGNYLASASFDATTSIWSRKGGEFECIATLEGHENEVKSVSWSSSGSLLATCSRDKSVWIWEVNDTEEYECASVLSAHVQDVKQVRWHPTKELLASCSYDDTIKMFKEDNDDWCCFTTLKSHTSTVWSIAFDKTGSRLASCSDDKTVKIWQEYLPGNPEGIATKDNEPVWKCVCTLGGYHNRAIYAIDWNHRTGDIVTADGDNYIRIFRENECSDKNAPTFDLVASVRQAHTQDVNSVSWNPVADLLASCSDDGSVKIWRIVTTQ</sequence>
<proteinExistence type="inferred from homology"/>
<protein>
    <recommendedName>
        <fullName evidence="4">Probable cytosolic iron-sulfur protein assembly protein CIAO1 homolog</fullName>
    </recommendedName>
</protein>
<dbReference type="PANTHER" id="PTHR19920">
    <property type="entry name" value="WD40 PROTEIN CIAO1"/>
    <property type="match status" value="1"/>
</dbReference>
<evidence type="ECO:0000256" key="2">
    <source>
        <dbReference type="ARBA" id="ARBA00022737"/>
    </source>
</evidence>
<dbReference type="OMA" id="IREIRWS"/>
<dbReference type="InterPro" id="IPR028608">
    <property type="entry name" value="CIAO1/Cia1"/>
</dbReference>
<evidence type="ECO:0000256" key="5">
    <source>
        <dbReference type="PROSITE-ProRule" id="PRU00221"/>
    </source>
</evidence>
<dbReference type="OrthoDB" id="284782at2759"/>
<comment type="function">
    <text evidence="3">Key component of the cytosolic iron-sulfur protein assembly (CIA) complex, a multiprotein complex that mediates the incorporation of iron-sulfur cluster into extramitochondrial Fe/S proteins. As a CIA complex component, interacts specifically with CIAO2A or CIAO2B and MMS19 to assist different branches of iron-sulfur protein assembly, depending of its interactors. The complex CIAO1:CIAO2B:MMS19 binds to and facilitates the assembly of most cytosolic-nuclear Fe/S proteins. CIAO1:CIAO2A specifically matures ACO1 and stabilizes IREB2. Seems to specifically modulate the transactivation activity of WT1. As part of the mitotic spindle-associated MMXD complex it may play a role in chromosome segregation.</text>
</comment>
<dbReference type="PRINTS" id="PR00320">
    <property type="entry name" value="GPROTEINBRPT"/>
</dbReference>
<comment type="function">
    <text evidence="4">Essential component of the cytosolic iron-sulfur (Fe/S) protein assembly machinery. Required for the maturation of extramitochondrial Fe/S proteins.</text>
</comment>
<name>A0A2T7PRU5_POMCA</name>
<evidence type="ECO:0000256" key="3">
    <source>
        <dbReference type="ARBA" id="ARBA00060126"/>
    </source>
</evidence>
<dbReference type="InterPro" id="IPR001680">
    <property type="entry name" value="WD40_rpt"/>
</dbReference>
<dbReference type="InterPro" id="IPR036322">
    <property type="entry name" value="WD40_repeat_dom_sf"/>
</dbReference>
<accession>A0A2T7PRU5</accession>
<evidence type="ECO:0000256" key="4">
    <source>
        <dbReference type="HAMAP-Rule" id="MF_03037"/>
    </source>
</evidence>
<feature type="repeat" description="WD" evidence="5">
    <location>
        <begin position="144"/>
        <end position="176"/>
    </location>
</feature>
<evidence type="ECO:0000256" key="1">
    <source>
        <dbReference type="ARBA" id="ARBA00022574"/>
    </source>
</evidence>
<dbReference type="STRING" id="400727.A0A2T7PRU5"/>